<dbReference type="OrthoDB" id="9803233at2"/>
<sequence length="158" mass="18256">MKTEILRTNSENQDFVILIQHLDAYLKITDGDEHAFYNQFNNIDVIKNVVVVYADNKAVGCGAIKKFDAETSSAQLKNAAEVKRMFVSSDFRNQGFAQKVLQELEIWAKELGYKNCVLETGKRQLEAVKFYQKCNYNVMPNYGQYKEMENSICFQKKI</sequence>
<evidence type="ECO:0000259" key="2">
    <source>
        <dbReference type="PROSITE" id="PS51186"/>
    </source>
</evidence>
<dbReference type="InterPro" id="IPR050769">
    <property type="entry name" value="NAT_camello-type"/>
</dbReference>
<dbReference type="Proteomes" id="UP000239068">
    <property type="component" value="Unassembled WGS sequence"/>
</dbReference>
<evidence type="ECO:0000313" key="4">
    <source>
        <dbReference type="Proteomes" id="UP000239068"/>
    </source>
</evidence>
<evidence type="ECO:0000313" key="3">
    <source>
        <dbReference type="EMBL" id="PQJ77607.1"/>
    </source>
</evidence>
<feature type="domain" description="N-acetyltransferase" evidence="2">
    <location>
        <begin position="4"/>
        <end position="158"/>
    </location>
</feature>
<dbReference type="PANTHER" id="PTHR13947">
    <property type="entry name" value="GNAT FAMILY N-ACETYLTRANSFERASE"/>
    <property type="match status" value="1"/>
</dbReference>
<dbReference type="Pfam" id="PF00583">
    <property type="entry name" value="Acetyltransf_1"/>
    <property type="match status" value="1"/>
</dbReference>
<evidence type="ECO:0000256" key="1">
    <source>
        <dbReference type="ARBA" id="ARBA00022679"/>
    </source>
</evidence>
<comment type="caution">
    <text evidence="3">The sequence shown here is derived from an EMBL/GenBank/DDBJ whole genome shotgun (WGS) entry which is preliminary data.</text>
</comment>
<dbReference type="GO" id="GO:0008080">
    <property type="term" value="F:N-acetyltransferase activity"/>
    <property type="evidence" value="ECO:0007669"/>
    <property type="project" value="InterPro"/>
</dbReference>
<dbReference type="AlphaFoldDB" id="A0A2S7WJ27"/>
<dbReference type="InterPro" id="IPR016181">
    <property type="entry name" value="Acyl_CoA_acyltransferase"/>
</dbReference>
<dbReference type="PROSITE" id="PS51186">
    <property type="entry name" value="GNAT"/>
    <property type="match status" value="1"/>
</dbReference>
<gene>
    <name evidence="3" type="ORF">BTO16_13480</name>
</gene>
<keyword evidence="4" id="KW-1185">Reference proteome</keyword>
<accession>A0A2S7WJ27</accession>
<keyword evidence="1 3" id="KW-0808">Transferase</keyword>
<dbReference type="SUPFAM" id="SSF55729">
    <property type="entry name" value="Acyl-CoA N-acyltransferases (Nat)"/>
    <property type="match status" value="1"/>
</dbReference>
<organism evidence="3 4">
    <name type="scientific">Polaribacter glomeratus</name>
    <dbReference type="NCBI Taxonomy" id="102"/>
    <lineage>
        <taxon>Bacteria</taxon>
        <taxon>Pseudomonadati</taxon>
        <taxon>Bacteroidota</taxon>
        <taxon>Flavobacteriia</taxon>
        <taxon>Flavobacteriales</taxon>
        <taxon>Flavobacteriaceae</taxon>
    </lineage>
</organism>
<proteinExistence type="predicted"/>
<name>A0A2S7WJ27_9FLAO</name>
<dbReference type="RefSeq" id="WP_105022917.1">
    <property type="nucleotide sequence ID" value="NZ_MSCM01000002.1"/>
</dbReference>
<dbReference type="CDD" id="cd04301">
    <property type="entry name" value="NAT_SF"/>
    <property type="match status" value="1"/>
</dbReference>
<reference evidence="3 4" key="1">
    <citation type="submission" date="2016-12" db="EMBL/GenBank/DDBJ databases">
        <title>Trade-off between light-utilization and light-protection in marine flavobacteria.</title>
        <authorList>
            <person name="Kumagai Y."/>
            <person name="Yoshizawa S."/>
            <person name="Kogure K."/>
            <person name="Iwasaki W."/>
        </authorList>
    </citation>
    <scope>NUCLEOTIDE SEQUENCE [LARGE SCALE GENOMIC DNA]</scope>
    <source>
        <strain evidence="3 4">ATCC 43844</strain>
    </source>
</reference>
<dbReference type="Gene3D" id="3.40.630.30">
    <property type="match status" value="1"/>
</dbReference>
<dbReference type="InterPro" id="IPR000182">
    <property type="entry name" value="GNAT_dom"/>
</dbReference>
<protein>
    <submittedName>
        <fullName evidence="3">GNAT family N-acetyltransferase</fullName>
    </submittedName>
</protein>
<dbReference type="EMBL" id="MSCM01000002">
    <property type="protein sequence ID" value="PQJ77607.1"/>
    <property type="molecule type" value="Genomic_DNA"/>
</dbReference>
<dbReference type="PANTHER" id="PTHR13947:SF37">
    <property type="entry name" value="LD18367P"/>
    <property type="match status" value="1"/>
</dbReference>